<evidence type="ECO:0000256" key="6">
    <source>
        <dbReference type="ARBA" id="ARBA00023136"/>
    </source>
</evidence>
<dbReference type="RefSeq" id="WP_016391513.1">
    <property type="nucleotide sequence ID" value="NZ_BSOM01000019.1"/>
</dbReference>
<comment type="subcellular location">
    <subcellularLocation>
        <location evidence="1">Membrane</location>
    </subcellularLocation>
</comment>
<dbReference type="Pfam" id="PF00350">
    <property type="entry name" value="Dynamin_N"/>
    <property type="match status" value="1"/>
</dbReference>
<feature type="active site" description="Nucleophile" evidence="7">
    <location>
        <position position="43"/>
    </location>
</feature>
<feature type="region of interest" description="Disordered" evidence="8">
    <location>
        <begin position="1073"/>
        <end position="1093"/>
    </location>
</feature>
<dbReference type="SUPFAM" id="SSF52540">
    <property type="entry name" value="P-loop containing nucleoside triphosphate hydrolases"/>
    <property type="match status" value="1"/>
</dbReference>
<keyword evidence="3 7" id="KW-0378">Hydrolase</keyword>
<feature type="domain" description="PNPLA" evidence="9">
    <location>
        <begin position="8"/>
        <end position="203"/>
    </location>
</feature>
<dbReference type="InterPro" id="IPR027417">
    <property type="entry name" value="P-loop_NTPase"/>
</dbReference>
<feature type="short sequence motif" description="GXGXXG" evidence="7">
    <location>
        <begin position="12"/>
        <end position="17"/>
    </location>
</feature>
<protein>
    <submittedName>
        <fullName evidence="10">Phospholipase</fullName>
    </submittedName>
</protein>
<dbReference type="InterPro" id="IPR027094">
    <property type="entry name" value="Mitofusin_fam"/>
</dbReference>
<keyword evidence="6" id="KW-0472">Membrane</keyword>
<gene>
    <name evidence="10" type="ORF">DVB73_05395</name>
</gene>
<accession>A0AAD0VSM8</accession>
<keyword evidence="5" id="KW-0342">GTP-binding</keyword>
<dbReference type="Gene3D" id="3.40.50.300">
    <property type="entry name" value="P-loop containing nucleotide triphosphate hydrolases"/>
    <property type="match status" value="1"/>
</dbReference>
<dbReference type="PANTHER" id="PTHR10465:SF0">
    <property type="entry name" value="SARCALUMENIN"/>
    <property type="match status" value="1"/>
</dbReference>
<evidence type="ECO:0000256" key="8">
    <source>
        <dbReference type="SAM" id="MobiDB-lite"/>
    </source>
</evidence>
<evidence type="ECO:0000256" key="3">
    <source>
        <dbReference type="ARBA" id="ARBA00022801"/>
    </source>
</evidence>
<evidence type="ECO:0000256" key="7">
    <source>
        <dbReference type="PROSITE-ProRule" id="PRU01161"/>
    </source>
</evidence>
<organism evidence="10 11">
    <name type="scientific">Pseudomonas plecoglossicida</name>
    <dbReference type="NCBI Taxonomy" id="70775"/>
    <lineage>
        <taxon>Bacteria</taxon>
        <taxon>Pseudomonadati</taxon>
        <taxon>Pseudomonadota</taxon>
        <taxon>Gammaproteobacteria</taxon>
        <taxon>Pseudomonadales</taxon>
        <taxon>Pseudomonadaceae</taxon>
        <taxon>Pseudomonas</taxon>
    </lineage>
</organism>
<feature type="short sequence motif" description="DGA/G" evidence="7">
    <location>
        <begin position="182"/>
        <end position="184"/>
    </location>
</feature>
<evidence type="ECO:0000313" key="11">
    <source>
        <dbReference type="Proteomes" id="UP000256503"/>
    </source>
</evidence>
<feature type="short sequence motif" description="GXSXG" evidence="7">
    <location>
        <begin position="41"/>
        <end position="45"/>
    </location>
</feature>
<evidence type="ECO:0000256" key="5">
    <source>
        <dbReference type="ARBA" id="ARBA00023134"/>
    </source>
</evidence>
<dbReference type="InterPro" id="IPR016035">
    <property type="entry name" value="Acyl_Trfase/lysoPLipase"/>
</dbReference>
<dbReference type="GO" id="GO:0016042">
    <property type="term" value="P:lipid catabolic process"/>
    <property type="evidence" value="ECO:0007669"/>
    <property type="project" value="UniProtKB-UniRule"/>
</dbReference>
<name>A0AAD0VSM8_PSEDL</name>
<dbReference type="GO" id="GO:0005525">
    <property type="term" value="F:GTP binding"/>
    <property type="evidence" value="ECO:0007669"/>
    <property type="project" value="UniProtKB-KW"/>
</dbReference>
<dbReference type="PROSITE" id="PS51635">
    <property type="entry name" value="PNPLA"/>
    <property type="match status" value="1"/>
</dbReference>
<keyword evidence="7" id="KW-0442">Lipid degradation</keyword>
<keyword evidence="2" id="KW-0547">Nucleotide-binding</keyword>
<evidence type="ECO:0000256" key="2">
    <source>
        <dbReference type="ARBA" id="ARBA00022741"/>
    </source>
</evidence>
<keyword evidence="4 7" id="KW-0443">Lipid metabolism</keyword>
<dbReference type="GO" id="GO:0003924">
    <property type="term" value="F:GTPase activity"/>
    <property type="evidence" value="ECO:0007669"/>
    <property type="project" value="InterPro"/>
</dbReference>
<sequence>MNFRKLGLTLSGGGGKGAYQIGVWQALRDLGLDSQLSAISGSSVGGLNGAMFAQGKLDQAKAMWLNIESRNMLSLQDVPGLTSRLALLTASGIISPVLSHFLSTKGFFKQDGLSSMIAEGLDAGRLASSALPLTVALHNCAANRVDYLSVRDTHTAAHMLLGTAALPLIFDEVTIGDSTYTDGGFYWGLPHKQVDNTPIRPLIEAGCDTILVVYLSPDDLSIDPRHYPGVRIVPIVPANSLGGVSATLDFSNEGAARRMEQGYADALQVLRHLQLFLDNEAQYQALWERARLAAEHERTLNDRLGDMDRAHSQVIADVQHFDRQIRQDAFNQTLDLADDDAPCALEHLALDNAALLADIEREQLITAVDGFLAQNSNNRRAVETSVLDALATLSPVSGRATHLREQGLLSRFMGAITGGNQRLAAENDRDLAQAQFAALRLIAAVQEKGAITLEFACTLHNRLNGAYVELERLGARHNDDLRRVYRSLAGVYCKLRERLNAHESRLDALERTSRLHDWMLHPNRPHLGGKALSELPPAVRLSCLANDFFRLTDGQWTVRELCSLKEMCLRVGLDQAHPVQLEGFCTQLSQHSTCLQALTQGLAAPPQATPLNPTARWLLDLRAGTAPTEPENALASWGYHAATTLPAWDFLAELLYHLQSAGFTVVRSSDLTRYKTRWLEHLQVLDDLLGENILPRHFAAEVNALRQQITGFHLKVPLIGKFSVGKSTLLNCWLGEEIQKHDLGACTSLATEFHYADAGAEKLVIHWLEDVHTGQVRREEKPLSAYAALLADPRTNARPPLFIELHLCRSALARHPDLVLVDTPGLGSNDGQHERALQQYIGEAVSCILCVTRLSQVGVDERAFVARQRSLGQEFSLLVCQEALNSRQGRESLRRSLAEQAGLDPSQPTRGCSAREGDLSGFEDLLAGLETHKAALFHQRFANQVKALLSQAEHLIRQQLATDTGAQQLLEQKKAIDKRMARLEEDHLDEQDHLLRDCRGAVSQQVLATVNSYLRSRRPAYKQMLLAGQGIGPLLTADARNACQLAIEQTLTPRLKEACQRLGSHVEFGAFEGPQLTGDGPDGMEPESGFSASGAGAGAAAGAAIGTMVPVIGTLVGGLVGGALGAIASRASKDSEAEGKANEAIESVIRQLQGVIPETLDTHARQFLDAMHERLTAQLAAQRENLERIEQQLTADAEHRQQVRQKAEQALDSVASLLAPDSQQQPLPAEACADVA</sequence>
<feature type="region of interest" description="Disordered" evidence="8">
    <location>
        <begin position="895"/>
        <end position="914"/>
    </location>
</feature>
<feature type="active site" description="Proton acceptor" evidence="7">
    <location>
        <position position="182"/>
    </location>
</feature>
<evidence type="ECO:0000256" key="1">
    <source>
        <dbReference type="ARBA" id="ARBA00004370"/>
    </source>
</evidence>
<dbReference type="PANTHER" id="PTHR10465">
    <property type="entry name" value="TRANSMEMBRANE GTPASE FZO1"/>
    <property type="match status" value="1"/>
</dbReference>
<dbReference type="Proteomes" id="UP000256503">
    <property type="component" value="Chromosome"/>
</dbReference>
<dbReference type="EMBL" id="CP031146">
    <property type="protein sequence ID" value="AXM95280.1"/>
    <property type="molecule type" value="Genomic_DNA"/>
</dbReference>
<evidence type="ECO:0000259" key="9">
    <source>
        <dbReference type="PROSITE" id="PS51635"/>
    </source>
</evidence>
<dbReference type="Gene3D" id="3.40.1090.10">
    <property type="entry name" value="Cytosolic phospholipase A2 catalytic domain"/>
    <property type="match status" value="2"/>
</dbReference>
<evidence type="ECO:0000256" key="4">
    <source>
        <dbReference type="ARBA" id="ARBA00023098"/>
    </source>
</evidence>
<dbReference type="GO" id="GO:0008053">
    <property type="term" value="P:mitochondrial fusion"/>
    <property type="evidence" value="ECO:0007669"/>
    <property type="project" value="TreeGrafter"/>
</dbReference>
<reference evidence="10 11" key="1">
    <citation type="submission" date="2018-07" db="EMBL/GenBank/DDBJ databases">
        <title>Complete genome sequence of a Pseudomonas plecoglossicida strain pathogenic to the marine fish, Larimichthys crocea.</title>
        <authorList>
            <person name="Tao Z."/>
        </authorList>
    </citation>
    <scope>NUCLEOTIDE SEQUENCE [LARGE SCALE GENOMIC DNA]</scope>
    <source>
        <strain evidence="10 11">XSDHY-P</strain>
    </source>
</reference>
<dbReference type="InterPro" id="IPR002641">
    <property type="entry name" value="PNPLA_dom"/>
</dbReference>
<dbReference type="AlphaFoldDB" id="A0AAD0VSM8"/>
<evidence type="ECO:0000313" key="10">
    <source>
        <dbReference type="EMBL" id="AXM95280.1"/>
    </source>
</evidence>
<dbReference type="SUPFAM" id="SSF52151">
    <property type="entry name" value="FabD/lysophospholipase-like"/>
    <property type="match status" value="1"/>
</dbReference>
<dbReference type="GO" id="GO:0016020">
    <property type="term" value="C:membrane"/>
    <property type="evidence" value="ECO:0007669"/>
    <property type="project" value="UniProtKB-SubCell"/>
</dbReference>
<dbReference type="InterPro" id="IPR045063">
    <property type="entry name" value="Dynamin_N"/>
</dbReference>
<dbReference type="Pfam" id="PF01734">
    <property type="entry name" value="Patatin"/>
    <property type="match status" value="1"/>
</dbReference>
<dbReference type="GeneID" id="49612847"/>
<proteinExistence type="predicted"/>